<gene>
    <name evidence="2" type="ORF">SAMN05216252_102475</name>
</gene>
<sequence length="272" mass="29968">MTGEVVQGSAGGLSLARVELAARLRWLRIECMDMSMAALARHLAARGYGSVKDRSGISRYEKGERVPDDDFVTLLYEAATEKAGRSLVFGKSDLLTLCARARRRACSSCATSGRAVKAMRHAMRQLRRENQRLRAESESLHSSVRAGLAEESANRRGAASLPVPHGDGDRQRWARDVVAARSLVESVQRLHARRDQVAVVTVMRRTGEVLTPAESATALVLLRELSEDQLADNLLHIYGREQPERDVMEAALALHERGYERDAGALLKAATR</sequence>
<dbReference type="RefSeq" id="WP_089222600.1">
    <property type="nucleotide sequence ID" value="NZ_FZOF01000002.1"/>
</dbReference>
<reference evidence="2 3" key="1">
    <citation type="submission" date="2017-06" db="EMBL/GenBank/DDBJ databases">
        <authorList>
            <person name="Kim H.J."/>
            <person name="Triplett B.A."/>
        </authorList>
    </citation>
    <scope>NUCLEOTIDE SEQUENCE [LARGE SCALE GENOMIC DNA]</scope>
    <source>
        <strain evidence="2 3">CGMCC 4.1858</strain>
    </source>
</reference>
<organism evidence="2 3">
    <name type="scientific">Actinacidiphila glaucinigra</name>
    <dbReference type="NCBI Taxonomy" id="235986"/>
    <lineage>
        <taxon>Bacteria</taxon>
        <taxon>Bacillati</taxon>
        <taxon>Actinomycetota</taxon>
        <taxon>Actinomycetes</taxon>
        <taxon>Kitasatosporales</taxon>
        <taxon>Streptomycetaceae</taxon>
        <taxon>Actinacidiphila</taxon>
    </lineage>
</organism>
<dbReference type="AlphaFoldDB" id="A0A239B954"/>
<evidence type="ECO:0000313" key="2">
    <source>
        <dbReference type="EMBL" id="SNS04477.1"/>
    </source>
</evidence>
<name>A0A239B954_9ACTN</name>
<dbReference type="EMBL" id="FZOF01000002">
    <property type="protein sequence ID" value="SNS04477.1"/>
    <property type="molecule type" value="Genomic_DNA"/>
</dbReference>
<proteinExistence type="predicted"/>
<evidence type="ECO:0000256" key="1">
    <source>
        <dbReference type="SAM" id="MobiDB-lite"/>
    </source>
</evidence>
<evidence type="ECO:0000313" key="3">
    <source>
        <dbReference type="Proteomes" id="UP000198280"/>
    </source>
</evidence>
<accession>A0A239B954</accession>
<dbReference type="Proteomes" id="UP000198280">
    <property type="component" value="Unassembled WGS sequence"/>
</dbReference>
<keyword evidence="3" id="KW-1185">Reference proteome</keyword>
<dbReference type="OrthoDB" id="4172210at2"/>
<feature type="region of interest" description="Disordered" evidence="1">
    <location>
        <begin position="131"/>
        <end position="169"/>
    </location>
</feature>
<protein>
    <submittedName>
        <fullName evidence="2">Uncharacterized protein</fullName>
    </submittedName>
</protein>